<reference evidence="3" key="1">
    <citation type="submission" date="2023-05" db="EMBL/GenBank/DDBJ databases">
        <title>Genome and transcriptome analyses reveal genes involved in the formation of fine ridges on petal epidermal cells in Hibiscus trionum.</title>
        <authorList>
            <person name="Koshimizu S."/>
            <person name="Masuda S."/>
            <person name="Ishii T."/>
            <person name="Shirasu K."/>
            <person name="Hoshino A."/>
            <person name="Arita M."/>
        </authorList>
    </citation>
    <scope>NUCLEOTIDE SEQUENCE</scope>
    <source>
        <strain evidence="3">Hamamatsu line</strain>
    </source>
</reference>
<dbReference type="EMBL" id="BSYR01000061">
    <property type="protein sequence ID" value="GMJ12180.1"/>
    <property type="molecule type" value="Genomic_DNA"/>
</dbReference>
<dbReference type="Pfam" id="PF05699">
    <property type="entry name" value="Dimer_Tnp_hAT"/>
    <property type="match status" value="1"/>
</dbReference>
<dbReference type="Proteomes" id="UP001165190">
    <property type="component" value="Unassembled WGS sequence"/>
</dbReference>
<dbReference type="AlphaFoldDB" id="A0A9W7JEB8"/>
<evidence type="ECO:0000313" key="4">
    <source>
        <dbReference type="Proteomes" id="UP001165190"/>
    </source>
</evidence>
<feature type="region of interest" description="Disordered" evidence="1">
    <location>
        <begin position="1"/>
        <end position="22"/>
    </location>
</feature>
<sequence length="239" mass="27641">MFHKRKYDSGCEKRKKKKRIDELTQSQRGSLDKFFIKESQMSENENVVGDSNIGNVNYNIDDNMRINDKNENMLVNEKNISNIREALLEVADSDKDSKIRSEAKSLANNELGDFEFIVAIVIWYDLLYAVNLVSKKLQSKDMLVSEHRENGFSNAVKIVKKLAIDMEIDPFFSQRLATTERSFSKLKLLKSYLRSSMSQERLNGLALVAIENDILDEVLYEDLIDEFASKNARRTSFFK</sequence>
<accession>A0A9W7JEB8</accession>
<name>A0A9W7JEB8_HIBTR</name>
<dbReference type="InterPro" id="IPR008906">
    <property type="entry name" value="HATC_C_dom"/>
</dbReference>
<feature type="domain" description="HAT C-terminal dimerisation" evidence="2">
    <location>
        <begin position="177"/>
        <end position="213"/>
    </location>
</feature>
<organism evidence="3 4">
    <name type="scientific">Hibiscus trionum</name>
    <name type="common">Flower of an hour</name>
    <dbReference type="NCBI Taxonomy" id="183268"/>
    <lineage>
        <taxon>Eukaryota</taxon>
        <taxon>Viridiplantae</taxon>
        <taxon>Streptophyta</taxon>
        <taxon>Embryophyta</taxon>
        <taxon>Tracheophyta</taxon>
        <taxon>Spermatophyta</taxon>
        <taxon>Magnoliopsida</taxon>
        <taxon>eudicotyledons</taxon>
        <taxon>Gunneridae</taxon>
        <taxon>Pentapetalae</taxon>
        <taxon>rosids</taxon>
        <taxon>malvids</taxon>
        <taxon>Malvales</taxon>
        <taxon>Malvaceae</taxon>
        <taxon>Malvoideae</taxon>
        <taxon>Hibiscus</taxon>
    </lineage>
</organism>
<protein>
    <recommendedName>
        <fullName evidence="2">HAT C-terminal dimerisation domain-containing protein</fullName>
    </recommendedName>
</protein>
<dbReference type="GO" id="GO:0046983">
    <property type="term" value="F:protein dimerization activity"/>
    <property type="evidence" value="ECO:0007669"/>
    <property type="project" value="InterPro"/>
</dbReference>
<evidence type="ECO:0000259" key="2">
    <source>
        <dbReference type="Pfam" id="PF05699"/>
    </source>
</evidence>
<evidence type="ECO:0000313" key="3">
    <source>
        <dbReference type="EMBL" id="GMJ12180.1"/>
    </source>
</evidence>
<dbReference type="OrthoDB" id="1692427at2759"/>
<evidence type="ECO:0000256" key="1">
    <source>
        <dbReference type="SAM" id="MobiDB-lite"/>
    </source>
</evidence>
<keyword evidence="4" id="KW-1185">Reference proteome</keyword>
<gene>
    <name evidence="3" type="ORF">HRI_004887200</name>
</gene>
<dbReference type="PANTHER" id="PTHR45749">
    <property type="match status" value="1"/>
</dbReference>
<proteinExistence type="predicted"/>
<dbReference type="PANTHER" id="PTHR45749:SF35">
    <property type="entry name" value="AC-LIKE TRANSPOSASE-RELATED"/>
    <property type="match status" value="1"/>
</dbReference>
<comment type="caution">
    <text evidence="3">The sequence shown here is derived from an EMBL/GenBank/DDBJ whole genome shotgun (WGS) entry which is preliminary data.</text>
</comment>